<dbReference type="SMART" id="SM00530">
    <property type="entry name" value="HTH_XRE"/>
    <property type="match status" value="1"/>
</dbReference>
<dbReference type="Gene3D" id="1.10.260.40">
    <property type="entry name" value="lambda repressor-like DNA-binding domains"/>
    <property type="match status" value="1"/>
</dbReference>
<dbReference type="InterPro" id="IPR010982">
    <property type="entry name" value="Lambda_DNA-bd_dom_sf"/>
</dbReference>
<evidence type="ECO:0000259" key="1">
    <source>
        <dbReference type="PROSITE" id="PS50943"/>
    </source>
</evidence>
<dbReference type="Proteomes" id="UP001183648">
    <property type="component" value="Unassembled WGS sequence"/>
</dbReference>
<dbReference type="InterPro" id="IPR001387">
    <property type="entry name" value="Cro/C1-type_HTH"/>
</dbReference>
<dbReference type="PROSITE" id="PS50943">
    <property type="entry name" value="HTH_CROC1"/>
    <property type="match status" value="1"/>
</dbReference>
<proteinExistence type="predicted"/>
<evidence type="ECO:0000313" key="2">
    <source>
        <dbReference type="EMBL" id="MDR7362379.1"/>
    </source>
</evidence>
<dbReference type="RefSeq" id="WP_344116906.1">
    <property type="nucleotide sequence ID" value="NZ_BAAAPS010000008.1"/>
</dbReference>
<evidence type="ECO:0000313" key="3">
    <source>
        <dbReference type="Proteomes" id="UP001183648"/>
    </source>
</evidence>
<organism evidence="2 3">
    <name type="scientific">Nocardioides marmoribigeumensis</name>
    <dbReference type="NCBI Taxonomy" id="433649"/>
    <lineage>
        <taxon>Bacteria</taxon>
        <taxon>Bacillati</taxon>
        <taxon>Actinomycetota</taxon>
        <taxon>Actinomycetes</taxon>
        <taxon>Propionibacteriales</taxon>
        <taxon>Nocardioidaceae</taxon>
        <taxon>Nocardioides</taxon>
    </lineage>
</organism>
<gene>
    <name evidence="2" type="ORF">J2S63_001932</name>
</gene>
<dbReference type="SUPFAM" id="SSF47413">
    <property type="entry name" value="lambda repressor-like DNA-binding domains"/>
    <property type="match status" value="1"/>
</dbReference>
<protein>
    <submittedName>
        <fullName evidence="2">Transcriptional regulator with XRE-family HTH domain</fullName>
    </submittedName>
</protein>
<name>A0ABU2BUR4_9ACTN</name>
<dbReference type="EMBL" id="JAVDYG010000001">
    <property type="protein sequence ID" value="MDR7362379.1"/>
    <property type="molecule type" value="Genomic_DNA"/>
</dbReference>
<keyword evidence="3" id="KW-1185">Reference proteome</keyword>
<sequence length="179" mass="20338">MPMLPHETFRLVERYGAQDSVVERLRSELEARGWSQSELSRRLADLRPPYHLSQGAISRMLAYDNPREITVDDLLAFVRVFGIPMDEFVLPTSITYEVGGWGAYMTAVDKLERLREARTEYDAAVAQARALVDEHAGLTPRLKWHRERLLETDPEGETAEVQAVDAVLGTTRAKKAKRT</sequence>
<accession>A0ABU2BUR4</accession>
<comment type="caution">
    <text evidence="2">The sequence shown here is derived from an EMBL/GenBank/DDBJ whole genome shotgun (WGS) entry which is preliminary data.</text>
</comment>
<feature type="domain" description="HTH cro/C1-type" evidence="1">
    <location>
        <begin position="25"/>
        <end position="88"/>
    </location>
</feature>
<dbReference type="CDD" id="cd00093">
    <property type="entry name" value="HTH_XRE"/>
    <property type="match status" value="1"/>
</dbReference>
<reference evidence="2 3" key="1">
    <citation type="submission" date="2023-07" db="EMBL/GenBank/DDBJ databases">
        <title>Sequencing the genomes of 1000 actinobacteria strains.</title>
        <authorList>
            <person name="Klenk H.-P."/>
        </authorList>
    </citation>
    <scope>NUCLEOTIDE SEQUENCE [LARGE SCALE GENOMIC DNA]</scope>
    <source>
        <strain evidence="2 3">DSM 19426</strain>
    </source>
</reference>